<evidence type="ECO:0000256" key="5">
    <source>
        <dbReference type="ARBA" id="ARBA00022692"/>
    </source>
</evidence>
<keyword evidence="6 8" id="KW-1133">Transmembrane helix</keyword>
<accession>A0AA45WV05</accession>
<evidence type="ECO:0000256" key="6">
    <source>
        <dbReference type="ARBA" id="ARBA00022989"/>
    </source>
</evidence>
<dbReference type="InterPro" id="IPR011606">
    <property type="entry name" value="Brnchd-chn_aa_trnsp_permease"/>
</dbReference>
<evidence type="ECO:0000313" key="10">
    <source>
        <dbReference type="Proteomes" id="UP001158066"/>
    </source>
</evidence>
<comment type="caution">
    <text evidence="9">The sequence shown here is derived from an EMBL/GenBank/DDBJ whole genome shotgun (WGS) entry which is preliminary data.</text>
</comment>
<keyword evidence="4" id="KW-1003">Cell membrane</keyword>
<evidence type="ECO:0000256" key="2">
    <source>
        <dbReference type="ARBA" id="ARBA00010735"/>
    </source>
</evidence>
<feature type="transmembrane region" description="Helical" evidence="8">
    <location>
        <begin position="68"/>
        <end position="92"/>
    </location>
</feature>
<comment type="similarity">
    <text evidence="2">Belongs to the AzlC family.</text>
</comment>
<keyword evidence="10" id="KW-1185">Reference proteome</keyword>
<dbReference type="GO" id="GO:0005886">
    <property type="term" value="C:plasma membrane"/>
    <property type="evidence" value="ECO:0007669"/>
    <property type="project" value="UniProtKB-SubCell"/>
</dbReference>
<organism evidence="9 10">
    <name type="scientific">Anoxynatronum buryatiense</name>
    <dbReference type="NCBI Taxonomy" id="489973"/>
    <lineage>
        <taxon>Bacteria</taxon>
        <taxon>Bacillati</taxon>
        <taxon>Bacillota</taxon>
        <taxon>Clostridia</taxon>
        <taxon>Eubacteriales</taxon>
        <taxon>Clostridiaceae</taxon>
        <taxon>Anoxynatronum</taxon>
    </lineage>
</organism>
<evidence type="ECO:0000256" key="7">
    <source>
        <dbReference type="ARBA" id="ARBA00023136"/>
    </source>
</evidence>
<dbReference type="PANTHER" id="PTHR34979:SF1">
    <property type="entry name" value="INNER MEMBRANE PROTEIN YGAZ"/>
    <property type="match status" value="1"/>
</dbReference>
<feature type="transmembrane region" description="Helical" evidence="8">
    <location>
        <begin position="129"/>
        <end position="156"/>
    </location>
</feature>
<dbReference type="Pfam" id="PF03591">
    <property type="entry name" value="AzlC"/>
    <property type="match status" value="1"/>
</dbReference>
<comment type="subcellular location">
    <subcellularLocation>
        <location evidence="1">Cell membrane</location>
        <topology evidence="1">Multi-pass membrane protein</topology>
    </subcellularLocation>
</comment>
<keyword evidence="5 8" id="KW-0812">Transmembrane</keyword>
<dbReference type="Proteomes" id="UP001158066">
    <property type="component" value="Unassembled WGS sequence"/>
</dbReference>
<dbReference type="GO" id="GO:1903785">
    <property type="term" value="P:L-valine transmembrane transport"/>
    <property type="evidence" value="ECO:0007669"/>
    <property type="project" value="TreeGrafter"/>
</dbReference>
<reference evidence="9" key="1">
    <citation type="submission" date="2017-05" db="EMBL/GenBank/DDBJ databases">
        <authorList>
            <person name="Varghese N."/>
            <person name="Submissions S."/>
        </authorList>
    </citation>
    <scope>NUCLEOTIDE SEQUENCE</scope>
    <source>
        <strain evidence="9">Su22</strain>
    </source>
</reference>
<evidence type="ECO:0000256" key="1">
    <source>
        <dbReference type="ARBA" id="ARBA00004651"/>
    </source>
</evidence>
<feature type="transmembrane region" description="Helical" evidence="8">
    <location>
        <begin position="177"/>
        <end position="200"/>
    </location>
</feature>
<dbReference type="EMBL" id="FXUF01000002">
    <property type="protein sequence ID" value="SMP45768.1"/>
    <property type="molecule type" value="Genomic_DNA"/>
</dbReference>
<feature type="transmembrane region" description="Helical" evidence="8">
    <location>
        <begin position="12"/>
        <end position="36"/>
    </location>
</feature>
<name>A0AA45WV05_9CLOT</name>
<feature type="transmembrane region" description="Helical" evidence="8">
    <location>
        <begin position="42"/>
        <end position="61"/>
    </location>
</feature>
<dbReference type="RefSeq" id="WP_283408263.1">
    <property type="nucleotide sequence ID" value="NZ_FXUF01000002.1"/>
</dbReference>
<dbReference type="PANTHER" id="PTHR34979">
    <property type="entry name" value="INNER MEMBRANE PROTEIN YGAZ"/>
    <property type="match status" value="1"/>
</dbReference>
<keyword evidence="7 8" id="KW-0472">Membrane</keyword>
<keyword evidence="3" id="KW-0813">Transport</keyword>
<dbReference type="AlphaFoldDB" id="A0AA45WV05"/>
<evidence type="ECO:0000256" key="4">
    <source>
        <dbReference type="ARBA" id="ARBA00022475"/>
    </source>
</evidence>
<evidence type="ECO:0000313" key="9">
    <source>
        <dbReference type="EMBL" id="SMP45768.1"/>
    </source>
</evidence>
<evidence type="ECO:0000256" key="8">
    <source>
        <dbReference type="SAM" id="Phobius"/>
    </source>
</evidence>
<proteinExistence type="inferred from homology"/>
<evidence type="ECO:0000256" key="3">
    <source>
        <dbReference type="ARBA" id="ARBA00022448"/>
    </source>
</evidence>
<gene>
    <name evidence="9" type="ORF">SAMN06296020_102364</name>
</gene>
<protein>
    <submittedName>
        <fullName evidence="9">4-azaleucine resistance probable transporter AzlC</fullName>
    </submittedName>
</protein>
<sequence length="235" mass="25072">MKSSSMLRGAQTMLPVLLGIIPFAMITGITAINTGVSPGMTMFMSLFIFAGAAQLAVLQLIHTGASSLVILYTAIIINFRFMIYSLSIAPYFKKEPFGWKVLLSHLMTDQSYAMSLAHFINDPDENPRWFYLGASLIMWAVWQTFTIAGILLGAVIPSHLGLDFAIPLTFIAVLMKSVNDIPVVIAVVTGGVVAVVAAPIPMNGGLVLAAISGIAAGALAEHFGKPKVEEAAHHD</sequence>